<evidence type="ECO:0000313" key="1">
    <source>
        <dbReference type="EMBL" id="MED6129119.1"/>
    </source>
</evidence>
<protein>
    <submittedName>
        <fullName evidence="1">Uncharacterized protein</fullName>
    </submittedName>
</protein>
<keyword evidence="2" id="KW-1185">Reference proteome</keyword>
<proteinExistence type="predicted"/>
<gene>
    <name evidence="1" type="ORF">PIB30_104778</name>
</gene>
<name>A0ABU6RYV3_9FABA</name>
<organism evidence="1 2">
    <name type="scientific">Stylosanthes scabra</name>
    <dbReference type="NCBI Taxonomy" id="79078"/>
    <lineage>
        <taxon>Eukaryota</taxon>
        <taxon>Viridiplantae</taxon>
        <taxon>Streptophyta</taxon>
        <taxon>Embryophyta</taxon>
        <taxon>Tracheophyta</taxon>
        <taxon>Spermatophyta</taxon>
        <taxon>Magnoliopsida</taxon>
        <taxon>eudicotyledons</taxon>
        <taxon>Gunneridae</taxon>
        <taxon>Pentapetalae</taxon>
        <taxon>rosids</taxon>
        <taxon>fabids</taxon>
        <taxon>Fabales</taxon>
        <taxon>Fabaceae</taxon>
        <taxon>Papilionoideae</taxon>
        <taxon>50 kb inversion clade</taxon>
        <taxon>dalbergioids sensu lato</taxon>
        <taxon>Dalbergieae</taxon>
        <taxon>Pterocarpus clade</taxon>
        <taxon>Stylosanthes</taxon>
    </lineage>
</organism>
<evidence type="ECO:0000313" key="2">
    <source>
        <dbReference type="Proteomes" id="UP001341840"/>
    </source>
</evidence>
<dbReference type="Proteomes" id="UP001341840">
    <property type="component" value="Unassembled WGS sequence"/>
</dbReference>
<reference evidence="1 2" key="1">
    <citation type="journal article" date="2023" name="Plants (Basel)">
        <title>Bridging the Gap: Combining Genomics and Transcriptomics Approaches to Understand Stylosanthes scabra, an Orphan Legume from the Brazilian Caatinga.</title>
        <authorList>
            <person name="Ferreira-Neto J.R.C."/>
            <person name="da Silva M.D."/>
            <person name="Binneck E."/>
            <person name="de Melo N.F."/>
            <person name="da Silva R.H."/>
            <person name="de Melo A.L.T.M."/>
            <person name="Pandolfi V."/>
            <person name="Bustamante F.O."/>
            <person name="Brasileiro-Vidal A.C."/>
            <person name="Benko-Iseppon A.M."/>
        </authorList>
    </citation>
    <scope>NUCLEOTIDE SEQUENCE [LARGE SCALE GENOMIC DNA]</scope>
    <source>
        <tissue evidence="1">Leaves</tissue>
    </source>
</reference>
<feature type="non-terminal residue" evidence="1">
    <location>
        <position position="1"/>
    </location>
</feature>
<dbReference type="EMBL" id="JASCZI010033898">
    <property type="protein sequence ID" value="MED6129119.1"/>
    <property type="molecule type" value="Genomic_DNA"/>
</dbReference>
<accession>A0ABU6RYV3</accession>
<sequence>FGAQNLVEVGGLCEFSLSIAGPLSRRWQFQHSFGGGLSGFEAVCVHRPQLVGVLD</sequence>
<feature type="non-terminal residue" evidence="1">
    <location>
        <position position="55"/>
    </location>
</feature>
<comment type="caution">
    <text evidence="1">The sequence shown here is derived from an EMBL/GenBank/DDBJ whole genome shotgun (WGS) entry which is preliminary data.</text>
</comment>